<reference evidence="2 3" key="1">
    <citation type="submission" date="2015-07" db="EMBL/GenBank/DDBJ databases">
        <authorList>
            <person name="Kim K.M."/>
        </authorList>
    </citation>
    <scope>NUCLEOTIDE SEQUENCE [LARGE SCALE GENOMIC DNA]</scope>
    <source>
        <strain evidence="2 3">KCTC 12363</strain>
    </source>
</reference>
<dbReference type="Pfam" id="PF22526">
    <property type="entry name" value="DUF7000"/>
    <property type="match status" value="1"/>
</dbReference>
<organism evidence="2 3">
    <name type="scientific">Cyclobacterium amurskyense</name>
    <dbReference type="NCBI Taxonomy" id="320787"/>
    <lineage>
        <taxon>Bacteria</taxon>
        <taxon>Pseudomonadati</taxon>
        <taxon>Bacteroidota</taxon>
        <taxon>Cytophagia</taxon>
        <taxon>Cytophagales</taxon>
        <taxon>Cyclobacteriaceae</taxon>
        <taxon>Cyclobacterium</taxon>
    </lineage>
</organism>
<keyword evidence="3" id="KW-1185">Reference proteome</keyword>
<name>A0A0H4PBB3_9BACT</name>
<dbReference type="KEGG" id="camu:CA2015_2076"/>
<evidence type="ECO:0000313" key="2">
    <source>
        <dbReference type="EMBL" id="AKP51499.1"/>
    </source>
</evidence>
<dbReference type="Proteomes" id="UP000036520">
    <property type="component" value="Chromosome"/>
</dbReference>
<dbReference type="InterPro" id="IPR054269">
    <property type="entry name" value="DUF7000"/>
</dbReference>
<feature type="domain" description="DUF7000" evidence="1">
    <location>
        <begin position="4"/>
        <end position="157"/>
    </location>
</feature>
<dbReference type="AlphaFoldDB" id="A0A0H4PBB3"/>
<sequence length="159" mass="18565">MEPMNESFSEYQKQIQTGEIARVYKSLIAFMQSLRIYFKNNHQEFIVGSFYQGAMDFTYFPISTKELKEKKLKFVIIFDHQEGSFEIWLAGQNKQVQSHYSGLISEKEMGDNYKASTHPHSILEWVVLKNPDFNDPVTITNRIEEGVNVFLKDLNRVIG</sequence>
<proteinExistence type="predicted"/>
<dbReference type="EMBL" id="CP012040">
    <property type="protein sequence ID" value="AKP51499.1"/>
    <property type="molecule type" value="Genomic_DNA"/>
</dbReference>
<gene>
    <name evidence="2" type="ORF">CA2015_2076</name>
</gene>
<accession>A0A0H4PBB3</accession>
<dbReference type="RefSeq" id="WP_048641825.1">
    <property type="nucleotide sequence ID" value="NZ_CP012040.1"/>
</dbReference>
<evidence type="ECO:0000313" key="3">
    <source>
        <dbReference type="Proteomes" id="UP000036520"/>
    </source>
</evidence>
<protein>
    <recommendedName>
        <fullName evidence="1">DUF7000 domain-containing protein</fullName>
    </recommendedName>
</protein>
<evidence type="ECO:0000259" key="1">
    <source>
        <dbReference type="Pfam" id="PF22526"/>
    </source>
</evidence>